<organism evidence="4 5">
    <name type="scientific">Umbra pygmaea</name>
    <name type="common">Eastern mudminnow</name>
    <dbReference type="NCBI Taxonomy" id="75934"/>
    <lineage>
        <taxon>Eukaryota</taxon>
        <taxon>Metazoa</taxon>
        <taxon>Chordata</taxon>
        <taxon>Craniata</taxon>
        <taxon>Vertebrata</taxon>
        <taxon>Euteleostomi</taxon>
        <taxon>Actinopterygii</taxon>
        <taxon>Neopterygii</taxon>
        <taxon>Teleostei</taxon>
        <taxon>Protacanthopterygii</taxon>
        <taxon>Esociformes</taxon>
        <taxon>Umbridae</taxon>
        <taxon>Umbra</taxon>
    </lineage>
</organism>
<proteinExistence type="inferred from homology"/>
<feature type="region of interest" description="Disordered" evidence="2">
    <location>
        <begin position="541"/>
        <end position="586"/>
    </location>
</feature>
<sequence>MSKSQLQCLDEDVIFLPVSESSPEYRNSEGERYAIERLMNAGPEAFYSRLRAEGLVPFLSQEEVKLLSGWVQDYQITQPEELETAEDGGSWGAQDFASMYFPTHSDTPAPRLELGWPEKVTWKGVGNATVYTSPHVDGQYPVREILRRILQGASTLIAMVTDRLTDSAVIGDLHTMASHGVPVYIILNQRSIQETMNHHRLRHPNICIRLLGGNNFCSREGKMVVGEMKDNFLLVDLETVVTGSYSFTWSDAYLHRQLVTVLTGPVVESFDREFRILFAASRPVPDTWKSGRVPIDVPLPHSELLDVNNWPEYLPAEPFECLVPPPPTDTSLDWEAMGVINRGSLDNHHNNFMDMDETYQHFTAVNQKPTFGERNQPKIYVGHFSEVDTNESVRHSENKMETGPREEPLAFSSRQRKDRPTSRKDVMVDEDISEANTSRENSWANNFQPFRRPLILNVPESEGFSSLSDILRKLRPRPSSSAKLRSSKTTVTELSRSMMDLSMMNTQPGFSEKGPSVPQASYFDSLRMTPALALMKKRNDGLKPGIIRPTKSFLPPTDRPRSSSFAFQRDWRKPHTDAEQGVTEKK</sequence>
<reference evidence="4 5" key="1">
    <citation type="submission" date="2024-06" db="EMBL/GenBank/DDBJ databases">
        <authorList>
            <person name="Pan Q."/>
            <person name="Wen M."/>
            <person name="Jouanno E."/>
            <person name="Zahm M."/>
            <person name="Klopp C."/>
            <person name="Cabau C."/>
            <person name="Louis A."/>
            <person name="Berthelot C."/>
            <person name="Parey E."/>
            <person name="Roest Crollius H."/>
            <person name="Montfort J."/>
            <person name="Robinson-Rechavi M."/>
            <person name="Bouchez O."/>
            <person name="Lampietro C."/>
            <person name="Lopez Roques C."/>
            <person name="Donnadieu C."/>
            <person name="Postlethwait J."/>
            <person name="Bobe J."/>
            <person name="Verreycken H."/>
            <person name="Guiguen Y."/>
        </authorList>
    </citation>
    <scope>NUCLEOTIDE SEQUENCE [LARGE SCALE GENOMIC DNA]</scope>
    <source>
        <strain evidence="4">Up_M1</strain>
        <tissue evidence="4">Testis</tissue>
    </source>
</reference>
<dbReference type="PANTHER" id="PTHR16181">
    <property type="entry name" value="PROTEIN FAM83A-RELATED"/>
    <property type="match status" value="1"/>
</dbReference>
<dbReference type="PANTHER" id="PTHR16181:SF29">
    <property type="entry name" value="PROTEIN FAM83A-RELATED"/>
    <property type="match status" value="1"/>
</dbReference>
<dbReference type="Proteomes" id="UP001557470">
    <property type="component" value="Unassembled WGS sequence"/>
</dbReference>
<dbReference type="InterPro" id="IPR050944">
    <property type="entry name" value="FAM83"/>
</dbReference>
<evidence type="ECO:0000313" key="4">
    <source>
        <dbReference type="EMBL" id="KAL0978690.1"/>
    </source>
</evidence>
<comment type="caution">
    <text evidence="4">The sequence shown here is derived from an EMBL/GenBank/DDBJ whole genome shotgun (WGS) entry which is preliminary data.</text>
</comment>
<dbReference type="Gene3D" id="3.30.870.10">
    <property type="entry name" value="Endonuclease Chain A"/>
    <property type="match status" value="1"/>
</dbReference>
<keyword evidence="5" id="KW-1185">Reference proteome</keyword>
<dbReference type="AlphaFoldDB" id="A0ABD0WQ35"/>
<feature type="compositionally biased region" description="Basic and acidic residues" evidence="2">
    <location>
        <begin position="569"/>
        <end position="586"/>
    </location>
</feature>
<evidence type="ECO:0000256" key="1">
    <source>
        <dbReference type="ARBA" id="ARBA00006937"/>
    </source>
</evidence>
<accession>A0ABD0WQ35</accession>
<protein>
    <recommendedName>
        <fullName evidence="3">Scaffolding anchor of CK1 domain-containing protein</fullName>
    </recommendedName>
</protein>
<feature type="compositionally biased region" description="Basic and acidic residues" evidence="2">
    <location>
        <begin position="418"/>
        <end position="427"/>
    </location>
</feature>
<dbReference type="InterPro" id="IPR012461">
    <property type="entry name" value="SACK1"/>
</dbReference>
<dbReference type="EMBL" id="JAGEUA010000005">
    <property type="protein sequence ID" value="KAL0978690.1"/>
    <property type="molecule type" value="Genomic_DNA"/>
</dbReference>
<evidence type="ECO:0000256" key="2">
    <source>
        <dbReference type="SAM" id="MobiDB-lite"/>
    </source>
</evidence>
<feature type="compositionally biased region" description="Basic and acidic residues" evidence="2">
    <location>
        <begin position="391"/>
        <end position="408"/>
    </location>
</feature>
<name>A0ABD0WQ35_UMBPY</name>
<dbReference type="SUPFAM" id="SSF56024">
    <property type="entry name" value="Phospholipase D/nuclease"/>
    <property type="match status" value="1"/>
</dbReference>
<gene>
    <name evidence="4" type="ORF">UPYG_G00173950</name>
</gene>
<feature type="domain" description="Scaffolding anchor of CK1" evidence="3">
    <location>
        <begin position="17"/>
        <end position="283"/>
    </location>
</feature>
<feature type="region of interest" description="Disordered" evidence="2">
    <location>
        <begin position="389"/>
        <end position="427"/>
    </location>
</feature>
<evidence type="ECO:0000259" key="3">
    <source>
        <dbReference type="Pfam" id="PF07894"/>
    </source>
</evidence>
<dbReference type="Pfam" id="PF07894">
    <property type="entry name" value="SACK1"/>
    <property type="match status" value="1"/>
</dbReference>
<evidence type="ECO:0000313" key="5">
    <source>
        <dbReference type="Proteomes" id="UP001557470"/>
    </source>
</evidence>
<comment type="similarity">
    <text evidence="1">Belongs to the FAM83 family.</text>
</comment>